<feature type="domain" description="Peptidase S74" evidence="1">
    <location>
        <begin position="299"/>
        <end position="422"/>
    </location>
</feature>
<dbReference type="Pfam" id="PF13884">
    <property type="entry name" value="Peptidase_S74"/>
    <property type="match status" value="1"/>
</dbReference>
<dbReference type="InterPro" id="IPR036388">
    <property type="entry name" value="WH-like_DNA-bd_sf"/>
</dbReference>
<sequence length="422" mass="44266">MATGDPYSTGTASVGAGSTTVTGTGTSWVAAGVRAGDYFAANGLSVRIASVNSNTSITLATSWPGTALSSGNYEVRFTSEPTRVTGALNSLIQLLGNGLLQSLAGVTAASDKLPYFTGAGTFGVATLTSFARSLLDDADAAAARATLGANNASNLNAGTVPDGQLPVRLQANSTNVTDWNQVFDNGWYRGNGAVNGPADISPSFTMGHVQRWDRFVTQTAWHISLSGAANTTLYRRQGDSTTGVWSAWYKVLMSQTEIDARYLRRDAAATPATDNAYTLGASGARFSAIWAATGTIQTSDERDKLVDGAVDPAAAGAIVDAVEPQLFRFKVGGQTVETIQEEDGSVTEIVTPHPGERLHSGFIAQDVKAAFDTAGVDCGAWGLDDKDDPESRQWIRPDELLPILWAEVRSLRARVAAMEAGS</sequence>
<reference evidence="2 3" key="1">
    <citation type="submission" date="2020-01" db="EMBL/GenBank/DDBJ databases">
        <title>Jiella pacifica sp. nov.</title>
        <authorList>
            <person name="Xue Z."/>
            <person name="Zhu S."/>
            <person name="Chen J."/>
            <person name="Yang J."/>
        </authorList>
    </citation>
    <scope>NUCLEOTIDE SEQUENCE [LARGE SCALE GENOMIC DNA]</scope>
    <source>
        <strain evidence="2 3">40Bstr34</strain>
    </source>
</reference>
<evidence type="ECO:0000259" key="1">
    <source>
        <dbReference type="PROSITE" id="PS51688"/>
    </source>
</evidence>
<proteinExistence type="predicted"/>
<keyword evidence="3" id="KW-1185">Reference proteome</keyword>
<dbReference type="Proteomes" id="UP000469011">
    <property type="component" value="Unassembled WGS sequence"/>
</dbReference>
<organism evidence="2 3">
    <name type="scientific">Jiella pacifica</name>
    <dbReference type="NCBI Taxonomy" id="2696469"/>
    <lineage>
        <taxon>Bacteria</taxon>
        <taxon>Pseudomonadati</taxon>
        <taxon>Pseudomonadota</taxon>
        <taxon>Alphaproteobacteria</taxon>
        <taxon>Hyphomicrobiales</taxon>
        <taxon>Aurantimonadaceae</taxon>
        <taxon>Jiella</taxon>
    </lineage>
</organism>
<dbReference type="PROSITE" id="PS51688">
    <property type="entry name" value="ICA"/>
    <property type="match status" value="1"/>
</dbReference>
<evidence type="ECO:0000313" key="3">
    <source>
        <dbReference type="Proteomes" id="UP000469011"/>
    </source>
</evidence>
<name>A0A6N9SYJ0_9HYPH</name>
<dbReference type="AlphaFoldDB" id="A0A6N9SYJ0"/>
<dbReference type="InterPro" id="IPR030392">
    <property type="entry name" value="S74_ICA"/>
</dbReference>
<protein>
    <recommendedName>
        <fullName evidence="1">Peptidase S74 domain-containing protein</fullName>
    </recommendedName>
</protein>
<dbReference type="EMBL" id="JAAAMG010000004">
    <property type="protein sequence ID" value="NDW04087.1"/>
    <property type="molecule type" value="Genomic_DNA"/>
</dbReference>
<gene>
    <name evidence="2" type="ORF">GTK09_06555</name>
</gene>
<dbReference type="Gene3D" id="1.10.10.10">
    <property type="entry name" value="Winged helix-like DNA-binding domain superfamily/Winged helix DNA-binding domain"/>
    <property type="match status" value="1"/>
</dbReference>
<accession>A0A6N9SYJ0</accession>
<comment type="caution">
    <text evidence="2">The sequence shown here is derived from an EMBL/GenBank/DDBJ whole genome shotgun (WGS) entry which is preliminary data.</text>
</comment>
<dbReference type="RefSeq" id="WP_163462115.1">
    <property type="nucleotide sequence ID" value="NZ_JAAAMG010000004.1"/>
</dbReference>
<evidence type="ECO:0000313" key="2">
    <source>
        <dbReference type="EMBL" id="NDW04087.1"/>
    </source>
</evidence>